<feature type="compositionally biased region" description="Basic and acidic residues" evidence="1">
    <location>
        <begin position="68"/>
        <end position="78"/>
    </location>
</feature>
<protein>
    <submittedName>
        <fullName evidence="3">Uncharacterized protein</fullName>
    </submittedName>
</protein>
<sequence length="316" mass="32293">MCAARAALLSTLALASASILLEPSDVPVECARICGPVVELTSKCDLGAFSDTSTGDSVSSRVKRRKVEARGDGPARDHDKKRRRKRAVVTNAFGQIVTIPESLGGERVVTLTTVVTLTETPAPRTTQNGGQITTVPAGGAAPVSSVMTTTMTMVVLEDGDGGLGLPADPPLPTTTPVAVGNAADWNPVSGGDSLEEYAEVGQAAEVVANAERECVCKNNSFDVAVVAGLCSSCIWQAGYSRGSIKEVISQCNITEGTYTPDSDSLVDNVRVSAARPTLPPGANVTLISQSPPSPGMGSGFAGALAVGAACGFALLF</sequence>
<evidence type="ECO:0000313" key="4">
    <source>
        <dbReference type="Proteomes" id="UP001187682"/>
    </source>
</evidence>
<feature type="chain" id="PRO_5042270921" evidence="2">
    <location>
        <begin position="18"/>
        <end position="316"/>
    </location>
</feature>
<name>A0AAE8SU87_9PEZI</name>
<feature type="region of interest" description="Disordered" evidence="1">
    <location>
        <begin position="52"/>
        <end position="85"/>
    </location>
</feature>
<comment type="caution">
    <text evidence="3">The sequence shown here is derived from an EMBL/GenBank/DDBJ whole genome shotgun (WGS) entry which is preliminary data.</text>
</comment>
<gene>
    <name evidence="3" type="ORF">DNG_04127</name>
</gene>
<keyword evidence="2" id="KW-0732">Signal</keyword>
<keyword evidence="4" id="KW-1185">Reference proteome</keyword>
<organism evidence="3 4">
    <name type="scientific">Cephalotrichum gorgonifer</name>
    <dbReference type="NCBI Taxonomy" id="2041049"/>
    <lineage>
        <taxon>Eukaryota</taxon>
        <taxon>Fungi</taxon>
        <taxon>Dikarya</taxon>
        <taxon>Ascomycota</taxon>
        <taxon>Pezizomycotina</taxon>
        <taxon>Sordariomycetes</taxon>
        <taxon>Hypocreomycetidae</taxon>
        <taxon>Microascales</taxon>
        <taxon>Microascaceae</taxon>
        <taxon>Cephalotrichum</taxon>
    </lineage>
</organism>
<evidence type="ECO:0000313" key="3">
    <source>
        <dbReference type="EMBL" id="SPO01454.1"/>
    </source>
</evidence>
<evidence type="ECO:0000256" key="1">
    <source>
        <dbReference type="SAM" id="MobiDB-lite"/>
    </source>
</evidence>
<dbReference type="AlphaFoldDB" id="A0AAE8SU87"/>
<feature type="signal peptide" evidence="2">
    <location>
        <begin position="1"/>
        <end position="17"/>
    </location>
</feature>
<dbReference type="Proteomes" id="UP001187682">
    <property type="component" value="Unassembled WGS sequence"/>
</dbReference>
<evidence type="ECO:0000256" key="2">
    <source>
        <dbReference type="SAM" id="SignalP"/>
    </source>
</evidence>
<accession>A0AAE8SU87</accession>
<reference evidence="3" key="1">
    <citation type="submission" date="2018-03" db="EMBL/GenBank/DDBJ databases">
        <authorList>
            <person name="Guldener U."/>
        </authorList>
    </citation>
    <scope>NUCLEOTIDE SEQUENCE</scope>
</reference>
<dbReference type="EMBL" id="ONZQ02000005">
    <property type="protein sequence ID" value="SPO01454.1"/>
    <property type="molecule type" value="Genomic_DNA"/>
</dbReference>
<proteinExistence type="predicted"/>